<evidence type="ECO:0000313" key="18">
    <source>
        <dbReference type="Proteomes" id="UP000194977"/>
    </source>
</evidence>
<evidence type="ECO:0000256" key="7">
    <source>
        <dbReference type="ARBA" id="ARBA00022958"/>
    </source>
</evidence>
<dbReference type="UniPathway" id="UPA00916">
    <property type="reaction ID" value="UER00889"/>
</dbReference>
<dbReference type="EMBL" id="NARP01000039">
    <property type="protein sequence ID" value="OTP98111.1"/>
    <property type="molecule type" value="Genomic_DNA"/>
</dbReference>
<feature type="binding site" evidence="12">
    <location>
        <begin position="313"/>
        <end position="318"/>
    </location>
    <ligand>
        <name>ATP</name>
        <dbReference type="ChEBI" id="CHEBI:30616"/>
    </ligand>
</feature>
<dbReference type="HAMAP" id="MF_01987">
    <property type="entry name" value="Ribokinase"/>
    <property type="match status" value="1"/>
</dbReference>
<dbReference type="EC" id="2.7.1.15" evidence="12 13"/>
<dbReference type="Gene3D" id="1.10.10.10">
    <property type="entry name" value="Winged helix-like DNA-binding domain superfamily/Winged helix DNA-binding domain"/>
    <property type="match status" value="1"/>
</dbReference>
<feature type="binding site" evidence="12">
    <location>
        <position position="339"/>
    </location>
    <ligand>
        <name>K(+)</name>
        <dbReference type="ChEBI" id="CHEBI:29103"/>
    </ligand>
</feature>
<dbReference type="AlphaFoldDB" id="A0A242NEF5"/>
<dbReference type="PANTHER" id="PTHR10584:SF166">
    <property type="entry name" value="RIBOKINASE"/>
    <property type="match status" value="1"/>
</dbReference>
<keyword evidence="9" id="KW-0238">DNA-binding</keyword>
<dbReference type="SUPFAM" id="SSF53613">
    <property type="entry name" value="Ribokinase-like"/>
    <property type="match status" value="1"/>
</dbReference>
<feature type="binding site" evidence="12">
    <location>
        <position position="380"/>
    </location>
    <ligand>
        <name>K(+)</name>
        <dbReference type="ChEBI" id="CHEBI:29103"/>
    </ligand>
</feature>
<evidence type="ECO:0000256" key="4">
    <source>
        <dbReference type="ARBA" id="ARBA00022777"/>
    </source>
</evidence>
<feature type="active site" description="Proton acceptor" evidence="12">
    <location>
        <position position="345"/>
    </location>
</feature>
<dbReference type="Pfam" id="PF08220">
    <property type="entry name" value="HTH_DeoR"/>
    <property type="match status" value="1"/>
</dbReference>
<comment type="cofactor">
    <cofactor evidence="12">
        <name>Mg(2+)</name>
        <dbReference type="ChEBI" id="CHEBI:18420"/>
    </cofactor>
    <text evidence="12">Requires a divalent cation, most likely magnesium in vivo, as an electrophilic catalyst to aid phosphoryl group transfer. It is the chelate of the metal and the nucleotide that is the actual substrate.</text>
</comment>
<comment type="activity regulation">
    <text evidence="12">Activated by a monovalent cation that binds near, but not in, the active site. The most likely occupant of the site in vivo is potassium. Ion binding induces a conformational change that may alter substrate affinity.</text>
</comment>
<evidence type="ECO:0000256" key="2">
    <source>
        <dbReference type="ARBA" id="ARBA00022723"/>
    </source>
</evidence>
<dbReference type="Gene3D" id="3.40.1190.20">
    <property type="match status" value="1"/>
</dbReference>
<evidence type="ECO:0000256" key="12">
    <source>
        <dbReference type="HAMAP-Rule" id="MF_01987"/>
    </source>
</evidence>
<dbReference type="InterPro" id="IPR018356">
    <property type="entry name" value="Tscrpt_reg_HTH_DeoR_CS"/>
</dbReference>
<evidence type="ECO:0000256" key="9">
    <source>
        <dbReference type="ARBA" id="ARBA00023125"/>
    </source>
</evidence>
<evidence type="ECO:0000256" key="11">
    <source>
        <dbReference type="ARBA" id="ARBA00023277"/>
    </source>
</evidence>
<protein>
    <recommendedName>
        <fullName evidence="12 13">Ribokinase</fullName>
        <shortName evidence="12">RK</shortName>
        <ecNumber evidence="12 13">2.7.1.15</ecNumber>
    </recommendedName>
</protein>
<dbReference type="InterPro" id="IPR001034">
    <property type="entry name" value="DeoR_HTH"/>
</dbReference>
<keyword evidence="5 12" id="KW-0067">ATP-binding</keyword>
<keyword evidence="1 12" id="KW-0808">Transferase</keyword>
<proteinExistence type="inferred from homology"/>
<dbReference type="GO" id="GO:0046872">
    <property type="term" value="F:metal ion binding"/>
    <property type="evidence" value="ECO:0007669"/>
    <property type="project" value="UniProtKB-KW"/>
</dbReference>
<feature type="binding site" evidence="12">
    <location>
        <position position="277"/>
    </location>
    <ligand>
        <name>ATP</name>
        <dbReference type="ChEBI" id="CHEBI:30616"/>
    </ligand>
</feature>
<keyword evidence="10" id="KW-0804">Transcription</keyword>
<keyword evidence="6 12" id="KW-0460">Magnesium</keyword>
<dbReference type="GO" id="GO:0003700">
    <property type="term" value="F:DNA-binding transcription factor activity"/>
    <property type="evidence" value="ECO:0007669"/>
    <property type="project" value="InterPro"/>
</dbReference>
<keyword evidence="7 12" id="KW-0630">Potassium</keyword>
<feature type="binding site" evidence="12">
    <location>
        <begin position="131"/>
        <end position="135"/>
    </location>
    <ligand>
        <name>substrate</name>
    </ligand>
</feature>
<dbReference type="PROSITE" id="PS00894">
    <property type="entry name" value="HTH_DEOR_1"/>
    <property type="match status" value="1"/>
</dbReference>
<comment type="caution">
    <text evidence="12">Lacks conserved residue(s) required for the propagation of feature annotation.</text>
</comment>
<reference evidence="17 18" key="1">
    <citation type="submission" date="2017-03" db="EMBL/GenBank/DDBJ databases">
        <title>Comparative genomics of honeybee gut symbionts reveal geographically distinct and subgroup specific antibiotic resistance.</title>
        <authorList>
            <person name="Ludvigsen J."/>
            <person name="Porcellato D."/>
            <person name="Labee-Lund T.M."/>
            <person name="Amdam G.V."/>
            <person name="Rudi K."/>
        </authorList>
    </citation>
    <scope>NUCLEOTIDE SEQUENCE [LARGE SCALE GENOMIC DNA]</scope>
    <source>
        <strain evidence="15 18">A-7-12</strain>
        <strain evidence="16 17">A-9-12</strain>
    </source>
</reference>
<evidence type="ECO:0000256" key="5">
    <source>
        <dbReference type="ARBA" id="ARBA00022840"/>
    </source>
</evidence>
<dbReference type="InterPro" id="IPR011611">
    <property type="entry name" value="PfkB_dom"/>
</dbReference>
<dbReference type="SUPFAM" id="SSF46785">
    <property type="entry name" value="Winged helix' DNA-binding domain"/>
    <property type="match status" value="1"/>
</dbReference>
<keyword evidence="2 12" id="KW-0479">Metal-binding</keyword>
<name>A0A242NEF5_9GAMM</name>
<evidence type="ECO:0000313" key="16">
    <source>
        <dbReference type="EMBL" id="OTQ09098.1"/>
    </source>
</evidence>
<evidence type="ECO:0000256" key="6">
    <source>
        <dbReference type="ARBA" id="ARBA00022842"/>
    </source>
</evidence>
<keyword evidence="17" id="KW-1185">Reference proteome</keyword>
<evidence type="ECO:0000256" key="1">
    <source>
        <dbReference type="ARBA" id="ARBA00022679"/>
    </source>
</evidence>
<dbReference type="InterPro" id="IPR002139">
    <property type="entry name" value="Ribo/fructo_kinase"/>
</dbReference>
<dbReference type="GO" id="GO:0005524">
    <property type="term" value="F:ATP binding"/>
    <property type="evidence" value="ECO:0007669"/>
    <property type="project" value="UniProtKB-UniRule"/>
</dbReference>
<dbReference type="GO" id="GO:0019303">
    <property type="term" value="P:D-ribose catabolic process"/>
    <property type="evidence" value="ECO:0007669"/>
    <property type="project" value="UniProtKB-UniRule"/>
</dbReference>
<evidence type="ECO:0000313" key="17">
    <source>
        <dbReference type="Proteomes" id="UP000194800"/>
    </source>
</evidence>
<dbReference type="EMBL" id="NART01000054">
    <property type="protein sequence ID" value="OTQ09098.1"/>
    <property type="molecule type" value="Genomic_DNA"/>
</dbReference>
<feature type="binding site" evidence="12">
    <location>
        <begin position="344"/>
        <end position="345"/>
    </location>
    <ligand>
        <name>ATP</name>
        <dbReference type="ChEBI" id="CHEBI:30616"/>
    </ligand>
</feature>
<gene>
    <name evidence="12" type="primary">rbsK</name>
    <name evidence="16" type="ORF">B6C91_10250</name>
    <name evidence="15" type="ORF">B6D08_12305</name>
</gene>
<keyword evidence="4 12" id="KW-0418">Kinase</keyword>
<dbReference type="GO" id="GO:0005829">
    <property type="term" value="C:cytosol"/>
    <property type="evidence" value="ECO:0007669"/>
    <property type="project" value="TreeGrafter"/>
</dbReference>
<feature type="binding site" evidence="12">
    <location>
        <position position="341"/>
    </location>
    <ligand>
        <name>K(+)</name>
        <dbReference type="ChEBI" id="CHEBI:29103"/>
    </ligand>
</feature>
<dbReference type="RefSeq" id="WP_086271278.1">
    <property type="nucleotide sequence ID" value="NZ_CAMLEZ010000002.1"/>
</dbReference>
<dbReference type="GO" id="GO:0004747">
    <property type="term" value="F:ribokinase activity"/>
    <property type="evidence" value="ECO:0007669"/>
    <property type="project" value="UniProtKB-UniRule"/>
</dbReference>
<dbReference type="Proteomes" id="UP000194977">
    <property type="component" value="Unassembled WGS sequence"/>
</dbReference>
<feature type="binding site" evidence="12">
    <location>
        <position position="233"/>
    </location>
    <ligand>
        <name>substrate</name>
    </ligand>
</feature>
<comment type="catalytic activity">
    <reaction evidence="12">
        <text>D-ribose + ATP = D-ribose 5-phosphate + ADP + H(+)</text>
        <dbReference type="Rhea" id="RHEA:13697"/>
        <dbReference type="ChEBI" id="CHEBI:15378"/>
        <dbReference type="ChEBI" id="CHEBI:30616"/>
        <dbReference type="ChEBI" id="CHEBI:47013"/>
        <dbReference type="ChEBI" id="CHEBI:78346"/>
        <dbReference type="ChEBI" id="CHEBI:456216"/>
        <dbReference type="EC" id="2.7.1.15"/>
    </reaction>
</comment>
<dbReference type="Pfam" id="PF00294">
    <property type="entry name" value="PfkB"/>
    <property type="match status" value="1"/>
</dbReference>
<feature type="binding site" evidence="12">
    <location>
        <begin position="103"/>
        <end position="105"/>
    </location>
    <ligand>
        <name>substrate</name>
    </ligand>
</feature>
<comment type="caution">
    <text evidence="15">The sequence shown here is derived from an EMBL/GenBank/DDBJ whole genome shotgun (WGS) entry which is preliminary data.</text>
</comment>
<organism evidence="15 18">
    <name type="scientific">Gilliamella apicola</name>
    <dbReference type="NCBI Taxonomy" id="1196095"/>
    <lineage>
        <taxon>Bacteria</taxon>
        <taxon>Pseudomonadati</taxon>
        <taxon>Pseudomonadota</taxon>
        <taxon>Gammaproteobacteria</taxon>
        <taxon>Orbales</taxon>
        <taxon>Orbaceae</taxon>
        <taxon>Gilliamella</taxon>
    </lineage>
</organism>
<evidence type="ECO:0000313" key="15">
    <source>
        <dbReference type="EMBL" id="OTP98111.1"/>
    </source>
</evidence>
<comment type="similarity">
    <text evidence="12">Belongs to the carbohydrate kinase PfkB family. Ribokinase subfamily.</text>
</comment>
<comment type="subcellular location">
    <subcellularLocation>
        <location evidence="12">Cytoplasm</location>
    </subcellularLocation>
</comment>
<dbReference type="PRINTS" id="PR00990">
    <property type="entry name" value="RIBOKINASE"/>
</dbReference>
<evidence type="ECO:0000256" key="3">
    <source>
        <dbReference type="ARBA" id="ARBA00022741"/>
    </source>
</evidence>
<dbReference type="PROSITE" id="PS51000">
    <property type="entry name" value="HTH_DEOR_2"/>
    <property type="match status" value="1"/>
</dbReference>
<feature type="binding site" evidence="12">
    <location>
        <position position="375"/>
    </location>
    <ligand>
        <name>K(+)</name>
        <dbReference type="ChEBI" id="CHEBI:29103"/>
    </ligand>
</feature>
<dbReference type="GO" id="GO:0003677">
    <property type="term" value="F:DNA binding"/>
    <property type="evidence" value="ECO:0007669"/>
    <property type="project" value="UniProtKB-KW"/>
</dbReference>
<dbReference type="PANTHER" id="PTHR10584">
    <property type="entry name" value="SUGAR KINASE"/>
    <property type="match status" value="1"/>
</dbReference>
<evidence type="ECO:0000256" key="8">
    <source>
        <dbReference type="ARBA" id="ARBA00023015"/>
    </source>
</evidence>
<sequence length="397" mass="43643">MFLEERRKAILAYLDKHEKGSVQFFSEIFKVSKETIRKDLNMLDQQLLVIRCYGGAMIKRHRLVSNITDKECITSLMTRYEKQKFKKRGDRMNGNVCILGSFNVDIVAQVARFPKGGESILAQKSMLGPGGKGANQALAASHADAKVHFVAKVGTDQFSQFAHDHLSSSKINSFTLYQSDKEPTGNAVIYVSEENGENMIAIYPGANLTITDKEIVMLESYLKQSDILLVQLENNIDAVLNAMKLAKTIGVKVVLNPAPYSKDIQQLLPYIDIITPNETEASLMSGVEVNDFDSAKLAAEKIYLLGIQTVIITLGSKGSLIFDGKHHQHIKPFLAVPIDTTGAGDAFNGAFCASLAKGETLYQSAVYASAFASLAVEREGASNMPSHQNVLKRMENK</sequence>
<evidence type="ECO:0000256" key="13">
    <source>
        <dbReference type="NCBIfam" id="TIGR02152"/>
    </source>
</evidence>
<comment type="pathway">
    <text evidence="12">Carbohydrate metabolism; D-ribose degradation; D-ribose 5-phosphate from beta-D-ribopyranose: step 2/2.</text>
</comment>
<dbReference type="NCBIfam" id="TIGR02152">
    <property type="entry name" value="D_ribokin_bact"/>
    <property type="match status" value="1"/>
</dbReference>
<dbReference type="OrthoDB" id="9776822at2"/>
<keyword evidence="12" id="KW-0963">Cytoplasm</keyword>
<dbReference type="InterPro" id="IPR029056">
    <property type="entry name" value="Ribokinase-like"/>
</dbReference>
<dbReference type="InterPro" id="IPR036390">
    <property type="entry name" value="WH_DNA-bd_sf"/>
</dbReference>
<feature type="binding site" evidence="12">
    <location>
        <position position="345"/>
    </location>
    <ligand>
        <name>substrate</name>
    </ligand>
</feature>
<keyword evidence="11 12" id="KW-0119">Carbohydrate metabolism</keyword>
<feature type="domain" description="HTH deoR-type" evidence="14">
    <location>
        <begin position="3"/>
        <end position="58"/>
    </location>
</feature>
<evidence type="ECO:0000256" key="10">
    <source>
        <dbReference type="ARBA" id="ARBA00023163"/>
    </source>
</evidence>
<comment type="subunit">
    <text evidence="12">Homodimer.</text>
</comment>
<dbReference type="InterPro" id="IPR011877">
    <property type="entry name" value="Ribokinase"/>
</dbReference>
<feature type="binding site" evidence="12">
    <location>
        <position position="378"/>
    </location>
    <ligand>
        <name>K(+)</name>
        <dbReference type="ChEBI" id="CHEBI:29103"/>
    </ligand>
</feature>
<dbReference type="CDD" id="cd01174">
    <property type="entry name" value="ribokinase"/>
    <property type="match status" value="1"/>
</dbReference>
<evidence type="ECO:0000259" key="14">
    <source>
        <dbReference type="PROSITE" id="PS51000"/>
    </source>
</evidence>
<dbReference type="Proteomes" id="UP000194800">
    <property type="component" value="Unassembled WGS sequence"/>
</dbReference>
<keyword evidence="8" id="KW-0805">Transcription regulation</keyword>
<dbReference type="FunFam" id="3.40.1190.20:FF:000019">
    <property type="entry name" value="Ribokinase"/>
    <property type="match status" value="1"/>
</dbReference>
<dbReference type="SMART" id="SM00420">
    <property type="entry name" value="HTH_DEOR"/>
    <property type="match status" value="1"/>
</dbReference>
<accession>A0A242NEF5</accession>
<keyword evidence="3 12" id="KW-0547">Nucleotide-binding</keyword>
<dbReference type="InterPro" id="IPR036388">
    <property type="entry name" value="WH-like_DNA-bd_sf"/>
</dbReference>
<comment type="function">
    <text evidence="12">Catalyzes the phosphorylation of ribose at O-5 in a reaction requiring ATP and magnesium. The resulting D-ribose-5-phosphate can then be used either for sythesis of nucleotides, histidine, and tryptophan, or as a component of the pentose phosphate pathway.</text>
</comment>